<dbReference type="AlphaFoldDB" id="A0A1B0AIH1"/>
<dbReference type="Proteomes" id="UP000092445">
    <property type="component" value="Unassembled WGS sequence"/>
</dbReference>
<reference evidence="3" key="1">
    <citation type="submission" date="2014-03" db="EMBL/GenBank/DDBJ databases">
        <authorList>
            <person name="Aksoy S."/>
            <person name="Warren W."/>
            <person name="Wilson R.K."/>
        </authorList>
    </citation>
    <scope>NUCLEOTIDE SEQUENCE [LARGE SCALE GENOMIC DNA]</scope>
    <source>
        <strain evidence="3">IAEA</strain>
    </source>
</reference>
<dbReference type="STRING" id="7398.A0A1B0AIH1"/>
<organism evidence="2 3">
    <name type="scientific">Glossina pallidipes</name>
    <name type="common">Tsetse fly</name>
    <dbReference type="NCBI Taxonomy" id="7398"/>
    <lineage>
        <taxon>Eukaryota</taxon>
        <taxon>Metazoa</taxon>
        <taxon>Ecdysozoa</taxon>
        <taxon>Arthropoda</taxon>
        <taxon>Hexapoda</taxon>
        <taxon>Insecta</taxon>
        <taxon>Pterygota</taxon>
        <taxon>Neoptera</taxon>
        <taxon>Endopterygota</taxon>
        <taxon>Diptera</taxon>
        <taxon>Brachycera</taxon>
        <taxon>Muscomorpha</taxon>
        <taxon>Hippoboscoidea</taxon>
        <taxon>Glossinidae</taxon>
        <taxon>Glossina</taxon>
    </lineage>
</organism>
<feature type="region of interest" description="Disordered" evidence="1">
    <location>
        <begin position="149"/>
        <end position="181"/>
    </location>
</feature>
<sequence>MRISRPLLAHIWIARNHPSSNEVIILERSPLRHLMFSLAVKSPWPVFMDAISFFFRQLTRAASTFRSVSFYYYLLSLGMREPFRLAAIKTVRSLATPMYTTIAFVLKHTILSLKEVPVYYTHGLRHSPFNCKLTKFIIHLQVVNSSSSTTTRVEKKSRLHQITSSSSSSSSSSTSTEMKAAALKRDMSEFKNSMSEINDLALGRGNTGTPALTSSTSTLSHHQPPSINDLSNLNNLNSSDAISKLQKKIRSSLENIVDDDIQPKIKFPDDDDEEMNMDLVEASNQLSGNGLNGSNVTVDTVKFEEKRTKTESKKKFVTDGFSSEQATSNLAESKRLQAGDIDFQQATAAAATRNRLEVDGVKAEENAAVIHWNANPNEAVPRCFPRCIRVSSSSKRVTLRGKNVYFQYILPFARHFGKANTSR</sequence>
<evidence type="ECO:0000313" key="2">
    <source>
        <dbReference type="EnsemblMetazoa" id="GPAI046816-PA"/>
    </source>
</evidence>
<evidence type="ECO:0000256" key="1">
    <source>
        <dbReference type="SAM" id="MobiDB-lite"/>
    </source>
</evidence>
<dbReference type="VEuPathDB" id="VectorBase:GPAI046816"/>
<name>A0A1B0AIH1_GLOPL</name>
<feature type="compositionally biased region" description="Low complexity" evidence="1">
    <location>
        <begin position="163"/>
        <end position="176"/>
    </location>
</feature>
<reference evidence="2" key="2">
    <citation type="submission" date="2020-05" db="UniProtKB">
        <authorList>
            <consortium name="EnsemblMetazoa"/>
        </authorList>
    </citation>
    <scope>IDENTIFICATION</scope>
    <source>
        <strain evidence="2">IAEA</strain>
    </source>
</reference>
<evidence type="ECO:0000313" key="3">
    <source>
        <dbReference type="Proteomes" id="UP000092445"/>
    </source>
</evidence>
<keyword evidence="3" id="KW-1185">Reference proteome</keyword>
<feature type="region of interest" description="Disordered" evidence="1">
    <location>
        <begin position="201"/>
        <end position="225"/>
    </location>
</feature>
<proteinExistence type="predicted"/>
<protein>
    <submittedName>
        <fullName evidence="2">Uncharacterized protein</fullName>
    </submittedName>
</protein>
<dbReference type="EnsemblMetazoa" id="GPAI046816-RA">
    <property type="protein sequence ID" value="GPAI046816-PA"/>
    <property type="gene ID" value="GPAI046816"/>
</dbReference>
<feature type="compositionally biased region" description="Low complexity" evidence="1">
    <location>
        <begin position="207"/>
        <end position="225"/>
    </location>
</feature>
<accession>A0A1B0AIH1</accession>